<dbReference type="InterPro" id="IPR010569">
    <property type="entry name" value="Myotubularin-like_Pase_dom"/>
</dbReference>
<dbReference type="GO" id="GO:0046856">
    <property type="term" value="P:phosphatidylinositol dephosphorylation"/>
    <property type="evidence" value="ECO:0007669"/>
    <property type="project" value="TreeGrafter"/>
</dbReference>
<dbReference type="PANTHER" id="PTHR10807">
    <property type="entry name" value="MYOTUBULARIN-RELATED"/>
    <property type="match status" value="1"/>
</dbReference>
<gene>
    <name evidence="3" type="ORF">ROZALSC1DRAFT_23129</name>
</gene>
<dbReference type="InterPro" id="IPR029021">
    <property type="entry name" value="Prot-tyrosine_phosphatase-like"/>
</dbReference>
<accession>A0A4P9YIG2</accession>
<dbReference type="GO" id="GO:0106018">
    <property type="term" value="F:phosphatidylinositol-3,5-bisphosphate phosphatase activity"/>
    <property type="evidence" value="ECO:0007669"/>
    <property type="project" value="TreeGrafter"/>
</dbReference>
<organism evidence="3 4">
    <name type="scientific">Rozella allomycis (strain CSF55)</name>
    <dbReference type="NCBI Taxonomy" id="988480"/>
    <lineage>
        <taxon>Eukaryota</taxon>
        <taxon>Fungi</taxon>
        <taxon>Fungi incertae sedis</taxon>
        <taxon>Cryptomycota</taxon>
        <taxon>Cryptomycota incertae sedis</taxon>
        <taxon>Rozella</taxon>
    </lineage>
</organism>
<feature type="active site" description="Phosphocysteine intermediate" evidence="1">
    <location>
        <position position="393"/>
    </location>
</feature>
<feature type="domain" description="Myotubularin phosphatase" evidence="2">
    <location>
        <begin position="192"/>
        <end position="511"/>
    </location>
</feature>
<dbReference type="Proteomes" id="UP000281549">
    <property type="component" value="Unassembled WGS sequence"/>
</dbReference>
<reference evidence="4" key="1">
    <citation type="journal article" date="2018" name="Nat. Microbiol.">
        <title>Leveraging single-cell genomics to expand the fungal tree of life.</title>
        <authorList>
            <person name="Ahrendt S.R."/>
            <person name="Quandt C.A."/>
            <person name="Ciobanu D."/>
            <person name="Clum A."/>
            <person name="Salamov A."/>
            <person name="Andreopoulos B."/>
            <person name="Cheng J.F."/>
            <person name="Woyke T."/>
            <person name="Pelin A."/>
            <person name="Henrissat B."/>
            <person name="Reynolds N.K."/>
            <person name="Benny G.L."/>
            <person name="Smith M.E."/>
            <person name="James T.Y."/>
            <person name="Grigoriev I.V."/>
        </authorList>
    </citation>
    <scope>NUCLEOTIDE SEQUENCE [LARGE SCALE GENOMIC DNA]</scope>
    <source>
        <strain evidence="4">CSF55</strain>
    </source>
</reference>
<dbReference type="Pfam" id="PF06602">
    <property type="entry name" value="Myotub-related"/>
    <property type="match status" value="1"/>
</dbReference>
<dbReference type="GO" id="GO:0004438">
    <property type="term" value="F:phosphatidylinositol-3-phosphate phosphatase activity"/>
    <property type="evidence" value="ECO:0007669"/>
    <property type="project" value="TreeGrafter"/>
</dbReference>
<dbReference type="GO" id="GO:0019903">
    <property type="term" value="F:protein phosphatase binding"/>
    <property type="evidence" value="ECO:0007669"/>
    <property type="project" value="TreeGrafter"/>
</dbReference>
<dbReference type="EMBL" id="ML005427">
    <property type="protein sequence ID" value="RKP18551.1"/>
    <property type="molecule type" value="Genomic_DNA"/>
</dbReference>
<dbReference type="PANTHER" id="PTHR10807:SF73">
    <property type="entry name" value="LD06050P"/>
    <property type="match status" value="1"/>
</dbReference>
<dbReference type="SUPFAM" id="SSF52799">
    <property type="entry name" value="(Phosphotyrosine protein) phosphatases II"/>
    <property type="match status" value="1"/>
</dbReference>
<proteinExistence type="predicted"/>
<dbReference type="PROSITE" id="PS51339">
    <property type="entry name" value="PPASE_MYOTUBULARIN"/>
    <property type="match status" value="1"/>
</dbReference>
<dbReference type="AlphaFoldDB" id="A0A4P9YIG2"/>
<dbReference type="InterPro" id="IPR030564">
    <property type="entry name" value="Myotubularin"/>
</dbReference>
<dbReference type="GO" id="GO:0010507">
    <property type="term" value="P:negative regulation of autophagy"/>
    <property type="evidence" value="ECO:0007669"/>
    <property type="project" value="TreeGrafter"/>
</dbReference>
<evidence type="ECO:0000259" key="2">
    <source>
        <dbReference type="PROSITE" id="PS51339"/>
    </source>
</evidence>
<protein>
    <submittedName>
        <fullName evidence="3">Phosphatases II</fullName>
    </submittedName>
</protein>
<dbReference type="GO" id="GO:0005737">
    <property type="term" value="C:cytoplasm"/>
    <property type="evidence" value="ECO:0007669"/>
    <property type="project" value="TreeGrafter"/>
</dbReference>
<evidence type="ECO:0000313" key="4">
    <source>
        <dbReference type="Proteomes" id="UP000281549"/>
    </source>
</evidence>
<name>A0A4P9YIG2_ROZAC</name>
<sequence>MLQSIIKSKIIQHKYDSLTFDRETLKNTIRNSGYKHCILQTKIIRRAKSLSNKKLVEFQKNTENGVRHKVMFKQGLIDENRETCTDPSKLYPCKSCLSLKKHCDSYCDPPDRIQVIVQKFQHLDQVVICKIPKSSMLVSFNPLHRLKPVKSDLNILPDALVFNEKHLFLDQIVRIEQREKEIRFELKTMTPFSIYCTSEDDCSCLKNIITGKMEELVNRKEVEDTICNVYPSHVIVPKDVSDNILLFSAHFRNDRCFPILAYYCANSQVNGKGNRCPEDEQILASFNHFKVPNLGNETIIIDLRTKSNASKYGNIEQESAYQSRVLFTNLESTSTIIETHAKFLESLSNEDISISSYYKSAGGFLKNIQSILRPSNFIAKSIFEQGSSILVHCENGLDLTSIVVSLSKLLLDPFYRTPNGFITLLEEDWYFLSRKMDAKEIAACLIVLFLECIIECLRQHPQYFQFTFNFLTDFYDSTFSPVFSSNLPIDASSTIIEPFRPFYMSNIRYFD</sequence>
<evidence type="ECO:0000313" key="3">
    <source>
        <dbReference type="EMBL" id="RKP18551.1"/>
    </source>
</evidence>
<evidence type="ECO:0000256" key="1">
    <source>
        <dbReference type="PIRSR" id="PIRSR630564-1"/>
    </source>
</evidence>